<name>A0A5S5C2P5_9FLAO</name>
<sequence length="145" mass="17189">MGYKLKRSFNILLIILITYCVLSVVRSFGLLFLAYSDNYFYNFDFGKEQFSEKRFIYDKVYFLVTYILGLIVSVSIKRFFNIDWLFYIICMTLGLGVFVLFDAYYVRPIFALFNNVRTNIWLQVVVFISIASITIITKNRLYSVD</sequence>
<organism evidence="2 3">
    <name type="scientific">Aquimarina intermedia</name>
    <dbReference type="NCBI Taxonomy" id="350814"/>
    <lineage>
        <taxon>Bacteria</taxon>
        <taxon>Pseudomonadati</taxon>
        <taxon>Bacteroidota</taxon>
        <taxon>Flavobacteriia</taxon>
        <taxon>Flavobacteriales</taxon>
        <taxon>Flavobacteriaceae</taxon>
        <taxon>Aquimarina</taxon>
    </lineage>
</organism>
<feature type="transmembrane region" description="Helical" evidence="1">
    <location>
        <begin position="12"/>
        <end position="35"/>
    </location>
</feature>
<feature type="transmembrane region" description="Helical" evidence="1">
    <location>
        <begin position="84"/>
        <end position="106"/>
    </location>
</feature>
<keyword evidence="1" id="KW-1133">Transmembrane helix</keyword>
<evidence type="ECO:0000256" key="1">
    <source>
        <dbReference type="SAM" id="Phobius"/>
    </source>
</evidence>
<keyword evidence="1" id="KW-0812">Transmembrane</keyword>
<feature type="transmembrane region" description="Helical" evidence="1">
    <location>
        <begin position="118"/>
        <end position="137"/>
    </location>
</feature>
<dbReference type="AlphaFoldDB" id="A0A5S5C2P5"/>
<keyword evidence="1" id="KW-0472">Membrane</keyword>
<evidence type="ECO:0000313" key="2">
    <source>
        <dbReference type="EMBL" id="TYP73584.1"/>
    </source>
</evidence>
<gene>
    <name evidence="2" type="ORF">BD809_105172</name>
</gene>
<feature type="transmembrane region" description="Helical" evidence="1">
    <location>
        <begin position="55"/>
        <end position="72"/>
    </location>
</feature>
<dbReference type="Proteomes" id="UP000324376">
    <property type="component" value="Unassembled WGS sequence"/>
</dbReference>
<evidence type="ECO:0000313" key="3">
    <source>
        <dbReference type="Proteomes" id="UP000324376"/>
    </source>
</evidence>
<protein>
    <submittedName>
        <fullName evidence="2">Uncharacterized protein</fullName>
    </submittedName>
</protein>
<reference evidence="2 3" key="1">
    <citation type="submission" date="2019-07" db="EMBL/GenBank/DDBJ databases">
        <title>Genomic Encyclopedia of Archaeal and Bacterial Type Strains, Phase II (KMG-II): from individual species to whole genera.</title>
        <authorList>
            <person name="Goeker M."/>
        </authorList>
    </citation>
    <scope>NUCLEOTIDE SEQUENCE [LARGE SCALE GENOMIC DNA]</scope>
    <source>
        <strain evidence="2 3">DSM 17527</strain>
    </source>
</reference>
<accession>A0A5S5C2P5</accession>
<proteinExistence type="predicted"/>
<comment type="caution">
    <text evidence="2">The sequence shown here is derived from an EMBL/GenBank/DDBJ whole genome shotgun (WGS) entry which is preliminary data.</text>
</comment>
<keyword evidence="3" id="KW-1185">Reference proteome</keyword>
<dbReference type="EMBL" id="VNHU01000005">
    <property type="protein sequence ID" value="TYP73584.1"/>
    <property type="molecule type" value="Genomic_DNA"/>
</dbReference>